<comment type="caution">
    <text evidence="1">The sequence shown here is derived from an EMBL/GenBank/DDBJ whole genome shotgun (WGS) entry which is preliminary data.</text>
</comment>
<accession>C6L9K7</accession>
<sequence>MQHIISVISGHIIARHHKKRNLPAVESALPNGRIRSASF</sequence>
<reference evidence="1" key="1">
    <citation type="submission" date="2009-07" db="EMBL/GenBank/DDBJ databases">
        <authorList>
            <person name="Weinstock G."/>
            <person name="Sodergren E."/>
            <person name="Clifton S."/>
            <person name="Fulton L."/>
            <person name="Fulton B."/>
            <person name="Courtney L."/>
            <person name="Fronick C."/>
            <person name="Harrison M."/>
            <person name="Strong C."/>
            <person name="Farmer C."/>
            <person name="Delahaunty K."/>
            <person name="Markovic C."/>
            <person name="Hall O."/>
            <person name="Minx P."/>
            <person name="Tomlinson C."/>
            <person name="Mitreva M."/>
            <person name="Nelson J."/>
            <person name="Hou S."/>
            <person name="Wollam A."/>
            <person name="Pepin K.H."/>
            <person name="Johnson M."/>
            <person name="Bhonagiri V."/>
            <person name="Nash W.E."/>
            <person name="Warren W."/>
            <person name="Chinwalla A."/>
            <person name="Mardis E.R."/>
            <person name="Wilson R.K."/>
        </authorList>
    </citation>
    <scope>NUCLEOTIDE SEQUENCE [LARGE SCALE GENOMIC DNA]</scope>
    <source>
        <strain evidence="1">DSM 14469</strain>
    </source>
</reference>
<dbReference type="EMBL" id="ACCL02000001">
    <property type="protein sequence ID" value="EET62947.1"/>
    <property type="molecule type" value="Genomic_DNA"/>
</dbReference>
<proteinExistence type="predicted"/>
<protein>
    <submittedName>
        <fullName evidence="1">Uncharacterized protein</fullName>
    </submittedName>
</protein>
<name>C6L9K7_9FIRM</name>
<organism evidence="1 2">
    <name type="scientific">Marvinbryantia formatexigens DSM 14469</name>
    <dbReference type="NCBI Taxonomy" id="478749"/>
    <lineage>
        <taxon>Bacteria</taxon>
        <taxon>Bacillati</taxon>
        <taxon>Bacillota</taxon>
        <taxon>Clostridia</taxon>
        <taxon>Lachnospirales</taxon>
        <taxon>Lachnospiraceae</taxon>
        <taxon>Marvinbryantia</taxon>
    </lineage>
</organism>
<dbReference type="AlphaFoldDB" id="C6L9K7"/>
<evidence type="ECO:0000313" key="2">
    <source>
        <dbReference type="Proteomes" id="UP000005561"/>
    </source>
</evidence>
<evidence type="ECO:0000313" key="1">
    <source>
        <dbReference type="EMBL" id="EET62947.1"/>
    </source>
</evidence>
<gene>
    <name evidence="1" type="ORF">BRYFOR_05298</name>
</gene>
<keyword evidence="2" id="KW-1185">Reference proteome</keyword>
<dbReference type="Proteomes" id="UP000005561">
    <property type="component" value="Unassembled WGS sequence"/>
</dbReference>